<dbReference type="Pfam" id="PF01370">
    <property type="entry name" value="Epimerase"/>
    <property type="match status" value="1"/>
</dbReference>
<dbReference type="InterPro" id="IPR036291">
    <property type="entry name" value="NAD(P)-bd_dom_sf"/>
</dbReference>
<organism evidence="3 4">
    <name type="scientific">Spirosoma endophyticum</name>
    <dbReference type="NCBI Taxonomy" id="662367"/>
    <lineage>
        <taxon>Bacteria</taxon>
        <taxon>Pseudomonadati</taxon>
        <taxon>Bacteroidota</taxon>
        <taxon>Cytophagia</taxon>
        <taxon>Cytophagales</taxon>
        <taxon>Cytophagaceae</taxon>
        <taxon>Spirosoma</taxon>
    </lineage>
</organism>
<feature type="domain" description="NAD-dependent epimerase/dehydratase" evidence="2">
    <location>
        <begin position="7"/>
        <end position="216"/>
    </location>
</feature>
<dbReference type="InterPro" id="IPR001509">
    <property type="entry name" value="Epimerase_deHydtase"/>
</dbReference>
<name>A0A1I1U668_9BACT</name>
<dbReference type="RefSeq" id="WP_093828239.1">
    <property type="nucleotide sequence ID" value="NZ_FOLQ01000006.1"/>
</dbReference>
<dbReference type="AlphaFoldDB" id="A0A1I1U668"/>
<keyword evidence="1" id="KW-0472">Membrane</keyword>
<sequence>MNATPTILVLGATGSIGYAVTANLLARRFPITILVRNRAKADALFPNEPTLTIVEGDVQDAVLLNQLAVDKDFIFHGINYPYNKWFGNMDTATQKIINAAAQNQATIVLPGNVYNFGNTKEPIREDSRPNPCTRKGQLRVEIEAMLEQAANAGKCNVLNVRLPDFWGPNVLNEGIRPIFENALNGKAMPWIANADIPHQLVYTKDAAEIIVRLMLQNIDLTESSDRPNPSPKKQQRGETAYQVWNYGGTTVPSMRAWFGQISALTGKPLNVQLHSRFLFSVLGLFMPVMREVKEMLYLYENTILLNDRKVLVLFPDFQPTPMKQALTETLTWFSENQLKHSFTPAVGTN</sequence>
<dbReference type="InterPro" id="IPR051783">
    <property type="entry name" value="NAD(P)-dependent_oxidoreduct"/>
</dbReference>
<dbReference type="PANTHER" id="PTHR48079:SF6">
    <property type="entry name" value="NAD(P)-BINDING DOMAIN-CONTAINING PROTEIN-RELATED"/>
    <property type="match status" value="1"/>
</dbReference>
<dbReference type="Proteomes" id="UP000198598">
    <property type="component" value="Unassembled WGS sequence"/>
</dbReference>
<evidence type="ECO:0000313" key="4">
    <source>
        <dbReference type="Proteomes" id="UP000198598"/>
    </source>
</evidence>
<dbReference type="STRING" id="662367.SAMN05216167_10670"/>
<evidence type="ECO:0000256" key="1">
    <source>
        <dbReference type="SAM" id="Phobius"/>
    </source>
</evidence>
<reference evidence="3 4" key="1">
    <citation type="submission" date="2016-10" db="EMBL/GenBank/DDBJ databases">
        <authorList>
            <person name="de Groot N.N."/>
        </authorList>
    </citation>
    <scope>NUCLEOTIDE SEQUENCE [LARGE SCALE GENOMIC DNA]</scope>
    <source>
        <strain evidence="3 4">DSM 26130</strain>
    </source>
</reference>
<keyword evidence="1" id="KW-1133">Transmembrane helix</keyword>
<dbReference type="GO" id="GO:0005737">
    <property type="term" value="C:cytoplasm"/>
    <property type="evidence" value="ECO:0007669"/>
    <property type="project" value="TreeGrafter"/>
</dbReference>
<gene>
    <name evidence="3" type="ORF">SAMN05216167_10670</name>
</gene>
<dbReference type="EMBL" id="FOLQ01000006">
    <property type="protein sequence ID" value="SFD64213.1"/>
    <property type="molecule type" value="Genomic_DNA"/>
</dbReference>
<feature type="transmembrane region" description="Helical" evidence="1">
    <location>
        <begin position="6"/>
        <end position="26"/>
    </location>
</feature>
<dbReference type="GO" id="GO:0004029">
    <property type="term" value="F:aldehyde dehydrogenase (NAD+) activity"/>
    <property type="evidence" value="ECO:0007669"/>
    <property type="project" value="TreeGrafter"/>
</dbReference>
<dbReference type="PANTHER" id="PTHR48079">
    <property type="entry name" value="PROTEIN YEEZ"/>
    <property type="match status" value="1"/>
</dbReference>
<keyword evidence="1" id="KW-0812">Transmembrane</keyword>
<dbReference type="OrthoDB" id="112777at2"/>
<accession>A0A1I1U668</accession>
<dbReference type="Gene3D" id="3.40.50.720">
    <property type="entry name" value="NAD(P)-binding Rossmann-like Domain"/>
    <property type="match status" value="1"/>
</dbReference>
<dbReference type="SUPFAM" id="SSF51735">
    <property type="entry name" value="NAD(P)-binding Rossmann-fold domains"/>
    <property type="match status" value="1"/>
</dbReference>
<keyword evidence="4" id="KW-1185">Reference proteome</keyword>
<protein>
    <submittedName>
        <fullName evidence="3">Nucleoside-diphosphate-sugar epimerase</fullName>
    </submittedName>
</protein>
<proteinExistence type="predicted"/>
<evidence type="ECO:0000259" key="2">
    <source>
        <dbReference type="Pfam" id="PF01370"/>
    </source>
</evidence>
<evidence type="ECO:0000313" key="3">
    <source>
        <dbReference type="EMBL" id="SFD64213.1"/>
    </source>
</evidence>